<dbReference type="InterPro" id="IPR013651">
    <property type="entry name" value="ATP-grasp_RimK-type"/>
</dbReference>
<keyword evidence="5 15" id="KW-0963">Cytoplasm</keyword>
<feature type="compositionally biased region" description="Polar residues" evidence="17">
    <location>
        <begin position="1035"/>
        <end position="1045"/>
    </location>
</feature>
<dbReference type="GO" id="GO:0005856">
    <property type="term" value="C:cytoskeleton"/>
    <property type="evidence" value="ECO:0007669"/>
    <property type="project" value="UniProtKB-SubCell"/>
</dbReference>
<evidence type="ECO:0000256" key="6">
    <source>
        <dbReference type="ARBA" id="ARBA00022553"/>
    </source>
</evidence>
<dbReference type="Gene3D" id="3.40.50.1240">
    <property type="entry name" value="Phosphoglycerate mutase-like"/>
    <property type="match status" value="1"/>
</dbReference>
<evidence type="ECO:0000256" key="12">
    <source>
        <dbReference type="ARBA" id="ARBA00033696"/>
    </source>
</evidence>
<name>A0A7S0KFN6_9CHLO</name>
<dbReference type="GO" id="GO:0052723">
    <property type="term" value="F:inositol hexakisphosphate 1-kinase activity"/>
    <property type="evidence" value="ECO:0007669"/>
    <property type="project" value="UniProtKB-ARBA"/>
</dbReference>
<dbReference type="Gene3D" id="3.40.50.11950">
    <property type="match status" value="1"/>
</dbReference>
<feature type="compositionally biased region" description="Basic and acidic residues" evidence="17">
    <location>
        <begin position="934"/>
        <end position="945"/>
    </location>
</feature>
<dbReference type="EC" id="2.7.4.24" evidence="4 15"/>
<reference evidence="20" key="1">
    <citation type="submission" date="2021-01" db="EMBL/GenBank/DDBJ databases">
        <authorList>
            <person name="Corre E."/>
            <person name="Pelletier E."/>
            <person name="Niang G."/>
            <person name="Scheremetjew M."/>
            <person name="Finn R."/>
            <person name="Kale V."/>
            <person name="Holt S."/>
            <person name="Cochrane G."/>
            <person name="Meng A."/>
            <person name="Brown T."/>
            <person name="Cohen L."/>
        </authorList>
    </citation>
    <scope>NUCLEOTIDE SEQUENCE</scope>
    <source>
        <strain evidence="20">Clade-D-RCC2572</strain>
    </source>
</reference>
<dbReference type="GO" id="GO:0005829">
    <property type="term" value="C:cytosol"/>
    <property type="evidence" value="ECO:0007669"/>
    <property type="project" value="UniProtKB-SubCell"/>
</dbReference>
<evidence type="ECO:0000256" key="9">
    <source>
        <dbReference type="ARBA" id="ARBA00022777"/>
    </source>
</evidence>
<feature type="domain" description="VIP1 N-terminal" evidence="19">
    <location>
        <begin position="15"/>
        <end position="104"/>
    </location>
</feature>
<protein>
    <recommendedName>
        <fullName evidence="14 15">Inositol hexakisphosphate and diphosphoinositol-pentakisphosphate kinase</fullName>
        <ecNumber evidence="4 15">2.7.4.24</ecNumber>
    </recommendedName>
</protein>
<evidence type="ECO:0000313" key="20">
    <source>
        <dbReference type="EMBL" id="CAD8580156.1"/>
    </source>
</evidence>
<keyword evidence="6" id="KW-0597">Phosphoprotein</keyword>
<evidence type="ECO:0000256" key="3">
    <source>
        <dbReference type="ARBA" id="ARBA00005609"/>
    </source>
</evidence>
<comment type="catalytic activity">
    <reaction evidence="12">
        <text>5-diphospho-1D-myo-inositol 1,2,3,4,6-pentakisphosphate + ATP + H(+) = 1,5-bis(diphospho)-1D-myo-inositol 2,3,4,6-tetrakisphosphate + ADP</text>
        <dbReference type="Rhea" id="RHEA:10276"/>
        <dbReference type="ChEBI" id="CHEBI:15378"/>
        <dbReference type="ChEBI" id="CHEBI:30616"/>
        <dbReference type="ChEBI" id="CHEBI:58628"/>
        <dbReference type="ChEBI" id="CHEBI:77983"/>
        <dbReference type="ChEBI" id="CHEBI:456216"/>
        <dbReference type="EC" id="2.7.4.24"/>
    </reaction>
    <physiologicalReaction direction="left-to-right" evidence="12">
        <dbReference type="Rhea" id="RHEA:10277"/>
    </physiologicalReaction>
</comment>
<feature type="coiled-coil region" evidence="16">
    <location>
        <begin position="475"/>
        <end position="502"/>
    </location>
</feature>
<dbReference type="GO" id="GO:0032958">
    <property type="term" value="P:inositol phosphate biosynthetic process"/>
    <property type="evidence" value="ECO:0007669"/>
    <property type="project" value="TreeGrafter"/>
</dbReference>
<keyword evidence="16" id="KW-0175">Coiled coil</keyword>
<comment type="subcellular location">
    <subcellularLocation>
        <location evidence="1">Cytoplasm</location>
        <location evidence="1">Cytoskeleton</location>
    </subcellularLocation>
    <subcellularLocation>
        <location evidence="2 15">Cytoplasm</location>
        <location evidence="2 15">Cytosol</location>
    </subcellularLocation>
</comment>
<feature type="region of interest" description="Disordered" evidence="17">
    <location>
        <begin position="934"/>
        <end position="978"/>
    </location>
</feature>
<feature type="compositionally biased region" description="Polar residues" evidence="17">
    <location>
        <begin position="1063"/>
        <end position="1072"/>
    </location>
</feature>
<dbReference type="Pfam" id="PF08443">
    <property type="entry name" value="RimK"/>
    <property type="match status" value="1"/>
</dbReference>
<dbReference type="GO" id="GO:0006020">
    <property type="term" value="P:inositol metabolic process"/>
    <property type="evidence" value="ECO:0007669"/>
    <property type="project" value="TreeGrafter"/>
</dbReference>
<dbReference type="InterPro" id="IPR000560">
    <property type="entry name" value="His_Pase_clade-2"/>
</dbReference>
<evidence type="ECO:0000256" key="11">
    <source>
        <dbReference type="ARBA" id="ARBA00023212"/>
    </source>
</evidence>
<comment type="catalytic activity">
    <reaction evidence="13">
        <text>1D-myo-inositol hexakisphosphate + ATP = 1-diphospho-1D-myo-inositol 2,3,4,5,6-pentakisphosphate + ADP</text>
        <dbReference type="Rhea" id="RHEA:37459"/>
        <dbReference type="ChEBI" id="CHEBI:30616"/>
        <dbReference type="ChEBI" id="CHEBI:58130"/>
        <dbReference type="ChEBI" id="CHEBI:74946"/>
        <dbReference type="ChEBI" id="CHEBI:456216"/>
        <dbReference type="EC" id="2.7.4.24"/>
    </reaction>
    <physiologicalReaction direction="left-to-right" evidence="13">
        <dbReference type="Rhea" id="RHEA:37460"/>
    </physiologicalReaction>
</comment>
<evidence type="ECO:0000256" key="16">
    <source>
        <dbReference type="SAM" id="Coils"/>
    </source>
</evidence>
<dbReference type="AlphaFoldDB" id="A0A7S0KFN6"/>
<evidence type="ECO:0000256" key="7">
    <source>
        <dbReference type="ARBA" id="ARBA00022679"/>
    </source>
</evidence>
<feature type="region of interest" description="Disordered" evidence="17">
    <location>
        <begin position="1025"/>
        <end position="1078"/>
    </location>
</feature>
<feature type="domain" description="ATP-grasp fold RimK-type" evidence="18">
    <location>
        <begin position="235"/>
        <end position="337"/>
    </location>
</feature>
<evidence type="ECO:0000256" key="13">
    <source>
        <dbReference type="ARBA" id="ARBA00034629"/>
    </source>
</evidence>
<dbReference type="PANTHER" id="PTHR12750:SF9">
    <property type="entry name" value="INOSITOL HEXAKISPHOSPHATE AND DIPHOSPHOINOSITOL-PENTAKISPHOSPHATE KINASE"/>
    <property type="match status" value="1"/>
</dbReference>
<feature type="region of interest" description="Disordered" evidence="17">
    <location>
        <begin position="1215"/>
        <end position="1252"/>
    </location>
</feature>
<evidence type="ECO:0000256" key="15">
    <source>
        <dbReference type="RuleBase" id="RU365032"/>
    </source>
</evidence>
<dbReference type="SUPFAM" id="SSF56059">
    <property type="entry name" value="Glutathione synthetase ATP-binding domain-like"/>
    <property type="match status" value="1"/>
</dbReference>
<evidence type="ECO:0000256" key="8">
    <source>
        <dbReference type="ARBA" id="ARBA00022741"/>
    </source>
</evidence>
<dbReference type="InterPro" id="IPR040557">
    <property type="entry name" value="VIP1_N"/>
</dbReference>
<comment type="function">
    <text evidence="15">Bifunctional inositol kinase that acts in concert with the IP6K kinases to synthesize the diphosphate group-containing inositol pyrophosphates diphosphoinositol pentakisphosphate, PP-InsP5, and bis-diphosphoinositol tetrakisphosphate, (PP)2-InsP4. PP-InsP5 and (PP)2-InsP4, also respectively called InsP7 and InsP8, may regulate a variety of cellular processes, including apoptosis, vesicle trafficking, cytoskeletal dynamics, and exocytosis. Phosphorylates inositol hexakisphosphate (InsP6).</text>
</comment>
<sequence length="1252" mass="142109">MSHRRLPVSGRNRVVTVGVCAMDKKTRSSAMKEILTRVEAFGEFQIVIFGDNCILNQPVEEWPKVDALISFYSNGFPLQKAEQYEALHKPFVVNKLSEQWTLLDRRLVYKRLQEHDIPVPNHLVVNRNDYIKKGELRKKPKGDEVALPDQPTFEPIGFDQDEAYVELNGKRIYKPFVEKPANAEDHNIFIYYPHNVGGGYKRLFRKIGNQSSQYYPPPEVTDTNQVIYTPVRQTTSFIYEDFMSTNGTDVKVYTVGPDYAHAEARKSPVVDGRVQRDESGKEVRYPILLTPEEKEIARRVCLAFGQHVCGFDLLRTKGRSYVCDVNGWSFVKNSKKYFDDAAVCLRAMILKAVAPDHYSTQTAQKAAASASIEDEADIILEGDEEDTEDTGPISPDEPAEELRAVLGVIRHGDRTPKQKMKLRVSNPELLELMLKCTNGRPRKQAKLKTPQLLQELLNICRDIYTKLIEHPPSLQIEDEQAREELEEELEAWKQVVSILEEGGHFSGINRKAQLKPLEWEMKESKAGGESQEVVTEALLILKFGGVLTYLGKYQSEALGKVFRVRMYPRGNYYGSDADGLLRLHSTYRHDLKIYSSDEGRVQITAAAFAKGLLALDTHIGQLTPILASLVTKDAKLLDFVTHDVEEDILHSKHKLYTAMTQKLVTPGEKPSNKATTEDADADDIGGLSQTLRFASLNKFKVVTQMVMAAHRFQVAGESSSIRILTRTMDLMGVPQRPLQKLERLLELTKDVSLQLRSMLMTQQNRFSSSDNLHVDRLNWAQKGSAIAPRGSLPKGGLQQLKNMVVPAGGESFLLMYSRWKKLEQDLFHTRKMRFDISKVPDVYDAVKYDAIHNEHLALVGLSELYGIAKELADCIVPNEYGTTAESKLRIGGTIANSLISKLLSDLNNTREESFAVENGGFHSDARRVSINDDARRASMNDHQRLETSTPPATMTTDDDDEDEREREEEEEKEELSTTRLNLRYATAHGVHSPFRHVRTRLYFTSESHLHSVLNVLQYAHLDTERQVQDRGREPNSANNSTTPVAESNYHAKRPPGLPLSPQKEPNLTSQASPSPPVRQSLINDKLAQYLRNEKELDYLTHIVFRMFERFHVPPTDPRRFRIEILFSNGIGKNPFKSNIVEMFTAGNGEDESDGQEPSKSSTDTLDEDSESAVLNDLMQEIQIQNDDIEPDQDYLTLSTMEDYLVNYKRRYRYGEESFDSSTPGRQPRSTSVGSDRDRERQFPGNWKNLFPT</sequence>
<dbReference type="Pfam" id="PF00328">
    <property type="entry name" value="His_Phos_2"/>
    <property type="match status" value="2"/>
</dbReference>
<dbReference type="GO" id="GO:0005524">
    <property type="term" value="F:ATP binding"/>
    <property type="evidence" value="ECO:0007669"/>
    <property type="project" value="UniProtKB-KW"/>
</dbReference>
<gene>
    <name evidence="20" type="ORF">OMED0929_LOCUS2651</name>
</gene>
<feature type="compositionally biased region" description="Polar residues" evidence="17">
    <location>
        <begin position="1219"/>
        <end position="1233"/>
    </location>
</feature>
<evidence type="ECO:0000256" key="14">
    <source>
        <dbReference type="ARBA" id="ARBA00071668"/>
    </source>
</evidence>
<keyword evidence="10 15" id="KW-0067">ATP-binding</keyword>
<evidence type="ECO:0000256" key="4">
    <source>
        <dbReference type="ARBA" id="ARBA00012893"/>
    </source>
</evidence>
<evidence type="ECO:0000259" key="19">
    <source>
        <dbReference type="Pfam" id="PF18086"/>
    </source>
</evidence>
<dbReference type="EMBL" id="HBEW01003229">
    <property type="protein sequence ID" value="CAD8580156.1"/>
    <property type="molecule type" value="Transcribed_RNA"/>
</dbReference>
<dbReference type="InterPro" id="IPR029033">
    <property type="entry name" value="His_PPase_superfam"/>
</dbReference>
<feature type="region of interest" description="Disordered" evidence="17">
    <location>
        <begin position="1145"/>
        <end position="1168"/>
    </location>
</feature>
<dbReference type="FunFam" id="3.40.50.11950:FF:000002">
    <property type="entry name" value="Inositol hexakisphosphate and diphosphoinositol-pentakisphosphate kinase"/>
    <property type="match status" value="1"/>
</dbReference>
<keyword evidence="8 15" id="KW-0547">Nucleotide-binding</keyword>
<dbReference type="Gene3D" id="3.30.470.20">
    <property type="entry name" value="ATP-grasp fold, B domain"/>
    <property type="match status" value="1"/>
</dbReference>
<accession>A0A7S0KFN6</accession>
<dbReference type="PROSITE" id="PS00616">
    <property type="entry name" value="HIS_ACID_PHOSPHAT_1"/>
    <property type="match status" value="1"/>
</dbReference>
<dbReference type="GO" id="GO:0033857">
    <property type="term" value="F:5-diphosphoinositol pentakisphosphate 1-kinase activity"/>
    <property type="evidence" value="ECO:0007669"/>
    <property type="project" value="TreeGrafter"/>
</dbReference>
<evidence type="ECO:0000256" key="17">
    <source>
        <dbReference type="SAM" id="MobiDB-lite"/>
    </source>
</evidence>
<evidence type="ECO:0000256" key="10">
    <source>
        <dbReference type="ARBA" id="ARBA00022840"/>
    </source>
</evidence>
<organism evidence="20">
    <name type="scientific">Ostreococcus mediterraneus</name>
    <dbReference type="NCBI Taxonomy" id="1486918"/>
    <lineage>
        <taxon>Eukaryota</taxon>
        <taxon>Viridiplantae</taxon>
        <taxon>Chlorophyta</taxon>
        <taxon>Mamiellophyceae</taxon>
        <taxon>Mamiellales</taxon>
        <taxon>Bathycoccaceae</taxon>
        <taxon>Ostreococcus</taxon>
    </lineage>
</organism>
<evidence type="ECO:0000259" key="18">
    <source>
        <dbReference type="Pfam" id="PF08443"/>
    </source>
</evidence>
<feature type="compositionally biased region" description="Polar residues" evidence="17">
    <location>
        <begin position="946"/>
        <end position="955"/>
    </location>
</feature>
<dbReference type="InterPro" id="IPR037446">
    <property type="entry name" value="His_Pase_VIP1"/>
</dbReference>
<proteinExistence type="inferred from homology"/>
<evidence type="ECO:0000256" key="2">
    <source>
        <dbReference type="ARBA" id="ARBA00004514"/>
    </source>
</evidence>
<evidence type="ECO:0000256" key="1">
    <source>
        <dbReference type="ARBA" id="ARBA00004245"/>
    </source>
</evidence>
<dbReference type="GO" id="GO:0052843">
    <property type="term" value="F:inositol-1-diphosphate-2,3,4,5,6-pentakisphosphate diphosphatase activity"/>
    <property type="evidence" value="ECO:0007669"/>
    <property type="project" value="UniProtKB-ARBA"/>
</dbReference>
<feature type="compositionally biased region" description="Acidic residues" evidence="17">
    <location>
        <begin position="956"/>
        <end position="973"/>
    </location>
</feature>
<dbReference type="SUPFAM" id="SSF53254">
    <property type="entry name" value="Phosphoglycerate mutase-like"/>
    <property type="match status" value="1"/>
</dbReference>
<keyword evidence="9 15" id="KW-0418">Kinase</keyword>
<dbReference type="CDD" id="cd07061">
    <property type="entry name" value="HP_HAP_like"/>
    <property type="match status" value="1"/>
</dbReference>
<dbReference type="Pfam" id="PF18086">
    <property type="entry name" value="PPIP5K2_N"/>
    <property type="match status" value="1"/>
</dbReference>
<dbReference type="PANTHER" id="PTHR12750">
    <property type="entry name" value="DIPHOSPHOINOSITOL PENTAKISPHOSPHATE KINASE"/>
    <property type="match status" value="1"/>
</dbReference>
<dbReference type="FunFam" id="3.30.470.20:FF:000036">
    <property type="entry name" value="Inositol hexakisphosphate and diphosphoinositol-pentakisphosphate kinase"/>
    <property type="match status" value="1"/>
</dbReference>
<keyword evidence="7 15" id="KW-0808">Transferase</keyword>
<evidence type="ECO:0000256" key="5">
    <source>
        <dbReference type="ARBA" id="ARBA00022490"/>
    </source>
</evidence>
<comment type="similarity">
    <text evidence="3 15">Belongs to the histidine acid phosphatase family. VIP1 subfamily.</text>
</comment>
<dbReference type="InterPro" id="IPR033379">
    <property type="entry name" value="Acid_Pase_AS"/>
</dbReference>
<keyword evidence="11" id="KW-0206">Cytoskeleton</keyword>